<dbReference type="EMBL" id="GBXM01022978">
    <property type="protein sequence ID" value="JAH85599.1"/>
    <property type="molecule type" value="Transcribed_RNA"/>
</dbReference>
<sequence length="26" mass="3044">MSACQFDCHLYYHDFSGEQANASKQY</sequence>
<dbReference type="AlphaFoldDB" id="A0A0E9W5F4"/>
<reference evidence="1" key="1">
    <citation type="submission" date="2014-11" db="EMBL/GenBank/DDBJ databases">
        <authorList>
            <person name="Amaro Gonzalez C."/>
        </authorList>
    </citation>
    <scope>NUCLEOTIDE SEQUENCE</scope>
</reference>
<protein>
    <submittedName>
        <fullName evidence="1">Uncharacterized protein</fullName>
    </submittedName>
</protein>
<accession>A0A0E9W5F4</accession>
<organism evidence="1">
    <name type="scientific">Anguilla anguilla</name>
    <name type="common">European freshwater eel</name>
    <name type="synonym">Muraena anguilla</name>
    <dbReference type="NCBI Taxonomy" id="7936"/>
    <lineage>
        <taxon>Eukaryota</taxon>
        <taxon>Metazoa</taxon>
        <taxon>Chordata</taxon>
        <taxon>Craniata</taxon>
        <taxon>Vertebrata</taxon>
        <taxon>Euteleostomi</taxon>
        <taxon>Actinopterygii</taxon>
        <taxon>Neopterygii</taxon>
        <taxon>Teleostei</taxon>
        <taxon>Anguilliformes</taxon>
        <taxon>Anguillidae</taxon>
        <taxon>Anguilla</taxon>
    </lineage>
</organism>
<reference evidence="1" key="2">
    <citation type="journal article" date="2015" name="Fish Shellfish Immunol.">
        <title>Early steps in the European eel (Anguilla anguilla)-Vibrio vulnificus interaction in the gills: Role of the RtxA13 toxin.</title>
        <authorList>
            <person name="Callol A."/>
            <person name="Pajuelo D."/>
            <person name="Ebbesson L."/>
            <person name="Teles M."/>
            <person name="MacKenzie S."/>
            <person name="Amaro C."/>
        </authorList>
    </citation>
    <scope>NUCLEOTIDE SEQUENCE</scope>
</reference>
<proteinExistence type="predicted"/>
<evidence type="ECO:0000313" key="1">
    <source>
        <dbReference type="EMBL" id="JAH85599.1"/>
    </source>
</evidence>
<name>A0A0E9W5F4_ANGAN</name>